<protein>
    <submittedName>
        <fullName evidence="2">Uncharacterized protein</fullName>
    </submittedName>
</protein>
<evidence type="ECO:0000313" key="3">
    <source>
        <dbReference type="Proteomes" id="UP000613401"/>
    </source>
</evidence>
<gene>
    <name evidence="2" type="ORF">GCG54_00010253</name>
</gene>
<reference evidence="2" key="1">
    <citation type="journal article" date="2020" name="Phytopathology">
        <title>Genome sequence and comparative analysis of Colletotrichum gloeosporioides isolated from Liriodendron leaves.</title>
        <authorList>
            <person name="Fu F.F."/>
            <person name="Hao Z."/>
            <person name="Wang P."/>
            <person name="Lu Y."/>
            <person name="Xue L.J."/>
            <person name="Wei G."/>
            <person name="Tian Y."/>
            <person name="Baishi H."/>
            <person name="Xu H."/>
            <person name="Shi J."/>
            <person name="Cheng T."/>
            <person name="Wang G."/>
            <person name="Yi Y."/>
            <person name="Chen J."/>
        </authorList>
    </citation>
    <scope>NUCLEOTIDE SEQUENCE</scope>
    <source>
        <strain evidence="2">Lc1</strain>
    </source>
</reference>
<dbReference type="GeneID" id="69017385"/>
<feature type="signal peptide" evidence="1">
    <location>
        <begin position="1"/>
        <end position="17"/>
    </location>
</feature>
<organism evidence="2 3">
    <name type="scientific">Colletotrichum gloeosporioides</name>
    <name type="common">Anthracnose fungus</name>
    <name type="synonym">Glomerella cingulata</name>
    <dbReference type="NCBI Taxonomy" id="474922"/>
    <lineage>
        <taxon>Eukaryota</taxon>
        <taxon>Fungi</taxon>
        <taxon>Dikarya</taxon>
        <taxon>Ascomycota</taxon>
        <taxon>Pezizomycotina</taxon>
        <taxon>Sordariomycetes</taxon>
        <taxon>Hypocreomycetidae</taxon>
        <taxon>Glomerellales</taxon>
        <taxon>Glomerellaceae</taxon>
        <taxon>Colletotrichum</taxon>
        <taxon>Colletotrichum gloeosporioides species complex</taxon>
    </lineage>
</organism>
<sequence>MDLRILLAVFFVSIVSARNISGLYQGPVDFDWDPKAPPLWTIRPEDRHMFFNNKTAFLEKRSGDPCSSRDHHALKMYHQYFEADCKAKYHIQSDGTCERWSDVETKCGSFCQIHSENNKWLTLVCVGTYFEWAEERPFPHSDCHAPVECSMKESESTSVGWSVSVTPKVGKLFKAGISGGWSESWSTAYGRTWTVKLDKGQCGYFTFVPVRKVVCLLSGTLSMCVERSMSFPGPPYFKAWCDKGKDETEHQGNACIDELWLINGESGKQVPDGAIIFVYTDCRTREPLPMNKQDPIYSSPGVALDGKSIDSIQQAWVWNSCEIIDIEGSGNKKLIIRGSGFPDEKIGENGEALTRDVVKKCDVYVIMGAYIPKDVKFHFYARGRPNDPPGDRGATWQYTATVHPNTRPGCIGEFLMDIGATRQDKCIGEAAPQEKRGVERDVKQHSWVA</sequence>
<reference evidence="2" key="2">
    <citation type="submission" date="2020-03" db="EMBL/GenBank/DDBJ databases">
        <authorList>
            <person name="Fu F.-F."/>
            <person name="Chen J."/>
        </authorList>
    </citation>
    <scope>NUCLEOTIDE SEQUENCE</scope>
    <source>
        <strain evidence="2">Lc1</strain>
    </source>
</reference>
<name>A0A8H4CC08_COLGL</name>
<dbReference type="AlphaFoldDB" id="A0A8H4CC08"/>
<feature type="chain" id="PRO_5034933641" evidence="1">
    <location>
        <begin position="18"/>
        <end position="449"/>
    </location>
</feature>
<comment type="caution">
    <text evidence="2">The sequence shown here is derived from an EMBL/GenBank/DDBJ whole genome shotgun (WGS) entry which is preliminary data.</text>
</comment>
<accession>A0A8H4CC08</accession>
<keyword evidence="1" id="KW-0732">Signal</keyword>
<evidence type="ECO:0000256" key="1">
    <source>
        <dbReference type="SAM" id="SignalP"/>
    </source>
</evidence>
<evidence type="ECO:0000313" key="2">
    <source>
        <dbReference type="EMBL" id="KAF3800979.1"/>
    </source>
</evidence>
<dbReference type="Proteomes" id="UP000613401">
    <property type="component" value="Unassembled WGS sequence"/>
</dbReference>
<dbReference type="EMBL" id="WVTB01000071">
    <property type="protein sequence ID" value="KAF3800979.1"/>
    <property type="molecule type" value="Genomic_DNA"/>
</dbReference>
<proteinExistence type="predicted"/>
<dbReference type="RefSeq" id="XP_045260138.1">
    <property type="nucleotide sequence ID" value="XM_045410183.1"/>
</dbReference>
<keyword evidence="3" id="KW-1185">Reference proteome</keyword>